<gene>
    <name evidence="1" type="ORF">AGLY_013124</name>
</gene>
<protein>
    <submittedName>
        <fullName evidence="1">Uncharacterized protein</fullName>
    </submittedName>
</protein>
<accession>A0A6G0T624</accession>
<proteinExistence type="predicted"/>
<dbReference type="AlphaFoldDB" id="A0A6G0T624"/>
<name>A0A6G0T624_APHGL</name>
<dbReference type="Proteomes" id="UP000475862">
    <property type="component" value="Unassembled WGS sequence"/>
</dbReference>
<evidence type="ECO:0000313" key="1">
    <source>
        <dbReference type="EMBL" id="KAE9526476.1"/>
    </source>
</evidence>
<dbReference type="EMBL" id="VYZN01000054">
    <property type="protein sequence ID" value="KAE9526476.1"/>
    <property type="molecule type" value="Genomic_DNA"/>
</dbReference>
<reference evidence="1 2" key="1">
    <citation type="submission" date="2019-08" db="EMBL/GenBank/DDBJ databases">
        <title>The genome of the soybean aphid Biotype 1, its phylome, world population structure and adaptation to the North American continent.</title>
        <authorList>
            <person name="Giordano R."/>
            <person name="Donthu R.K."/>
            <person name="Hernandez A.G."/>
            <person name="Wright C.L."/>
            <person name="Zimin A.V."/>
        </authorList>
    </citation>
    <scope>NUCLEOTIDE SEQUENCE [LARGE SCALE GENOMIC DNA]</scope>
    <source>
        <tissue evidence="1">Whole aphids</tissue>
    </source>
</reference>
<organism evidence="1 2">
    <name type="scientific">Aphis glycines</name>
    <name type="common">Soybean aphid</name>
    <dbReference type="NCBI Taxonomy" id="307491"/>
    <lineage>
        <taxon>Eukaryota</taxon>
        <taxon>Metazoa</taxon>
        <taxon>Ecdysozoa</taxon>
        <taxon>Arthropoda</taxon>
        <taxon>Hexapoda</taxon>
        <taxon>Insecta</taxon>
        <taxon>Pterygota</taxon>
        <taxon>Neoptera</taxon>
        <taxon>Paraneoptera</taxon>
        <taxon>Hemiptera</taxon>
        <taxon>Sternorrhyncha</taxon>
        <taxon>Aphidomorpha</taxon>
        <taxon>Aphidoidea</taxon>
        <taxon>Aphididae</taxon>
        <taxon>Aphidini</taxon>
        <taxon>Aphis</taxon>
        <taxon>Aphis</taxon>
    </lineage>
</organism>
<evidence type="ECO:0000313" key="2">
    <source>
        <dbReference type="Proteomes" id="UP000475862"/>
    </source>
</evidence>
<keyword evidence="2" id="KW-1185">Reference proteome</keyword>
<sequence length="172" mass="20615">MYQRVDKYKKYSNSDKGVFLNMKFKKKMIRFKKRLNKYLIELKNINCLLIFNPLCPLTLIKSQPFKSKLKSLDRKHVHKTIFDLMQTFHPTLNSNFDYFWTYTRSKNTSRKKINDEECKTGQIIPIALIVSIKIRIKLTMIIHFSKKNRDKDFKVVIIIGNIIFNCPVYIKK</sequence>
<comment type="caution">
    <text evidence="1">The sequence shown here is derived from an EMBL/GenBank/DDBJ whole genome shotgun (WGS) entry which is preliminary data.</text>
</comment>